<keyword evidence="3" id="KW-1185">Reference proteome</keyword>
<comment type="caution">
    <text evidence="2">The sequence shown here is derived from an EMBL/GenBank/DDBJ whole genome shotgun (WGS) entry which is preliminary data.</text>
</comment>
<feature type="non-terminal residue" evidence="2">
    <location>
        <position position="1"/>
    </location>
</feature>
<name>A0AAN4ZCI5_9BILA</name>
<evidence type="ECO:0000256" key="1">
    <source>
        <dbReference type="SAM" id="MobiDB-lite"/>
    </source>
</evidence>
<protein>
    <submittedName>
        <fullName evidence="2">Uncharacterized protein</fullName>
    </submittedName>
</protein>
<feature type="non-terminal residue" evidence="2">
    <location>
        <position position="295"/>
    </location>
</feature>
<gene>
    <name evidence="2" type="ORF">PMAYCL1PPCAC_05442</name>
</gene>
<accession>A0AAN4ZCI5</accession>
<organism evidence="2 3">
    <name type="scientific">Pristionchus mayeri</name>
    <dbReference type="NCBI Taxonomy" id="1317129"/>
    <lineage>
        <taxon>Eukaryota</taxon>
        <taxon>Metazoa</taxon>
        <taxon>Ecdysozoa</taxon>
        <taxon>Nematoda</taxon>
        <taxon>Chromadorea</taxon>
        <taxon>Rhabditida</taxon>
        <taxon>Rhabditina</taxon>
        <taxon>Diplogasteromorpha</taxon>
        <taxon>Diplogasteroidea</taxon>
        <taxon>Neodiplogasteridae</taxon>
        <taxon>Pristionchus</taxon>
    </lineage>
</organism>
<feature type="compositionally biased region" description="Low complexity" evidence="1">
    <location>
        <begin position="34"/>
        <end position="49"/>
    </location>
</feature>
<dbReference type="AlphaFoldDB" id="A0AAN4ZCI5"/>
<evidence type="ECO:0000313" key="3">
    <source>
        <dbReference type="Proteomes" id="UP001328107"/>
    </source>
</evidence>
<feature type="compositionally biased region" description="Low complexity" evidence="1">
    <location>
        <begin position="66"/>
        <end position="81"/>
    </location>
</feature>
<reference evidence="3" key="1">
    <citation type="submission" date="2022-10" db="EMBL/GenBank/DDBJ databases">
        <title>Genome assembly of Pristionchus species.</title>
        <authorList>
            <person name="Yoshida K."/>
            <person name="Sommer R.J."/>
        </authorList>
    </citation>
    <scope>NUCLEOTIDE SEQUENCE [LARGE SCALE GENOMIC DNA]</scope>
    <source>
        <strain evidence="3">RS5460</strain>
    </source>
</reference>
<dbReference type="Proteomes" id="UP001328107">
    <property type="component" value="Unassembled WGS sequence"/>
</dbReference>
<dbReference type="EMBL" id="BTRK01000002">
    <property type="protein sequence ID" value="GMR35247.1"/>
    <property type="molecule type" value="Genomic_DNA"/>
</dbReference>
<proteinExistence type="predicted"/>
<evidence type="ECO:0000313" key="2">
    <source>
        <dbReference type="EMBL" id="GMR35247.1"/>
    </source>
</evidence>
<sequence>RSRVSGRSRGTSGSGRTGGTRASRHLDRLSCGAGSSIGSRSSGVSSGSRRTGRPGGSRSTSRRIGTRSSGLSIGSSGPGLSCRTSGPGRAIEAEVRRCHGVAASHGRVLSWCSGCSRRSVVSGSTVHSFGAWRTSWSHAARATRSSTSSPSCDSSCSGVTSSACSCDSRIRGSGHGGRRAVRASSSATSISRASGVVGASSSRAESSLVDDASQRLLLIALQLAVVVEGLTLARLATNTAAGLGIRVVRFESLPEPAGSVEAEVDLILDVGVHHRHIVVAHGDGDDCDDDGGSGD</sequence>
<feature type="region of interest" description="Disordered" evidence="1">
    <location>
        <begin position="1"/>
        <end position="86"/>
    </location>
</feature>